<evidence type="ECO:0000259" key="2">
    <source>
        <dbReference type="Pfam" id="PF03703"/>
    </source>
</evidence>
<dbReference type="PANTHER" id="PTHR37938">
    <property type="entry name" value="BLL0215 PROTEIN"/>
    <property type="match status" value="1"/>
</dbReference>
<sequence>MEQPLYEEHPVMFAAHPLLFLISLALIPVYGLGLLILLSWWLQCLGTTVTVTTQRTVVRKGILAKYTNEVYHEHVRNIRVGQSILQRLFGVGLVEIASAGSADHEIAVADLPRANEIKAIVDRYRTSGAVGALGFR</sequence>
<reference evidence="3 4" key="1">
    <citation type="journal article" date="2020" name="Microorganisms">
        <title>Osmotic Adaptation and Compatible Solute Biosynthesis of Phototrophic Bacteria as Revealed from Genome Analyses.</title>
        <authorList>
            <person name="Imhoff J.F."/>
            <person name="Rahn T."/>
            <person name="Kunzel S."/>
            <person name="Keller A."/>
            <person name="Neulinger S.C."/>
        </authorList>
    </citation>
    <scope>NUCLEOTIDE SEQUENCE [LARGE SCALE GENOMIC DNA]</scope>
    <source>
        <strain evidence="3 4">DSM 25653</strain>
    </source>
</reference>
<comment type="caution">
    <text evidence="3">The sequence shown here is derived from an EMBL/GenBank/DDBJ whole genome shotgun (WGS) entry which is preliminary data.</text>
</comment>
<keyword evidence="1" id="KW-0812">Transmembrane</keyword>
<evidence type="ECO:0000256" key="1">
    <source>
        <dbReference type="SAM" id="Phobius"/>
    </source>
</evidence>
<keyword evidence="1" id="KW-0472">Membrane</keyword>
<gene>
    <name evidence="3" type="ORF">CKO42_21665</name>
</gene>
<dbReference type="EMBL" id="NRRY01000054">
    <property type="protein sequence ID" value="MBK1620982.1"/>
    <property type="molecule type" value="Genomic_DNA"/>
</dbReference>
<protein>
    <recommendedName>
        <fullName evidence="2">YdbS-like PH domain-containing protein</fullName>
    </recommendedName>
</protein>
<evidence type="ECO:0000313" key="4">
    <source>
        <dbReference type="Proteomes" id="UP001138768"/>
    </source>
</evidence>
<dbReference type="AlphaFoldDB" id="A0A9X0WC55"/>
<keyword evidence="4" id="KW-1185">Reference proteome</keyword>
<proteinExistence type="predicted"/>
<accession>A0A9X0WC55</accession>
<feature type="domain" description="YdbS-like PH" evidence="2">
    <location>
        <begin position="47"/>
        <end position="119"/>
    </location>
</feature>
<dbReference type="RefSeq" id="WP_200248826.1">
    <property type="nucleotide sequence ID" value="NZ_NRRY01000054.1"/>
</dbReference>
<dbReference type="PANTHER" id="PTHR37938:SF1">
    <property type="entry name" value="BLL0215 PROTEIN"/>
    <property type="match status" value="1"/>
</dbReference>
<evidence type="ECO:0000313" key="3">
    <source>
        <dbReference type="EMBL" id="MBK1620982.1"/>
    </source>
</evidence>
<feature type="transmembrane region" description="Helical" evidence="1">
    <location>
        <begin position="18"/>
        <end position="42"/>
    </location>
</feature>
<organism evidence="3 4">
    <name type="scientific">Lamprobacter modestohalophilus</name>
    <dbReference type="NCBI Taxonomy" id="1064514"/>
    <lineage>
        <taxon>Bacteria</taxon>
        <taxon>Pseudomonadati</taxon>
        <taxon>Pseudomonadota</taxon>
        <taxon>Gammaproteobacteria</taxon>
        <taxon>Chromatiales</taxon>
        <taxon>Chromatiaceae</taxon>
        <taxon>Lamprobacter</taxon>
    </lineage>
</organism>
<name>A0A9X0WC55_9GAMM</name>
<dbReference type="Proteomes" id="UP001138768">
    <property type="component" value="Unassembled WGS sequence"/>
</dbReference>
<dbReference type="InterPro" id="IPR005182">
    <property type="entry name" value="YdbS-like_PH"/>
</dbReference>
<keyword evidence="1" id="KW-1133">Transmembrane helix</keyword>
<dbReference type="Pfam" id="PF03703">
    <property type="entry name" value="bPH_2"/>
    <property type="match status" value="1"/>
</dbReference>